<comment type="caution">
    <text evidence="1">The sequence shown here is derived from an EMBL/GenBank/DDBJ whole genome shotgun (WGS) entry which is preliminary data.</text>
</comment>
<dbReference type="Proteomes" id="UP000274327">
    <property type="component" value="Unassembled WGS sequence"/>
</dbReference>
<evidence type="ECO:0000313" key="2">
    <source>
        <dbReference type="Proteomes" id="UP000274327"/>
    </source>
</evidence>
<protein>
    <submittedName>
        <fullName evidence="1">Uncharacterized protein</fullName>
    </submittedName>
</protein>
<organism evidence="1 2">
    <name type="scientific">Brachybacterium paraconglomeratum</name>
    <dbReference type="NCBI Taxonomy" id="173362"/>
    <lineage>
        <taxon>Bacteria</taxon>
        <taxon>Bacillati</taxon>
        <taxon>Actinomycetota</taxon>
        <taxon>Actinomycetes</taxon>
        <taxon>Micrococcales</taxon>
        <taxon>Dermabacteraceae</taxon>
        <taxon>Brachybacterium</taxon>
    </lineage>
</organism>
<proteinExistence type="predicted"/>
<keyword evidence="2" id="KW-1185">Reference proteome</keyword>
<evidence type="ECO:0000313" key="1">
    <source>
        <dbReference type="EMBL" id="RRR20453.1"/>
    </source>
</evidence>
<accession>A0A426SQM1</accession>
<name>A0A426SQM1_9MICO</name>
<dbReference type="PROSITE" id="PS51257">
    <property type="entry name" value="PROKAR_LIPOPROTEIN"/>
    <property type="match status" value="1"/>
</dbReference>
<gene>
    <name evidence="1" type="ORF">DS079_03430</name>
</gene>
<sequence length="155" mass="16775">MLQRRSSRRDLAAVAVFSGVGLVLGGCGLLPGRRREIEVAASSGLTDAVIAVGEDHEPRDVASATEEEFDWDRFAVYTIGTPATTINEESGVIVETGERYSTQEVLFVFHRDGTAVRGAPSGFEFLAHGAGAWWGPRTRLVWDPEQGTQLEDPDA</sequence>
<reference evidence="1 2" key="1">
    <citation type="submission" date="2018-07" db="EMBL/GenBank/DDBJ databases">
        <title>Brachybacteriurn paraconglorneratum KCTC 9916.</title>
        <authorList>
            <person name="Li Y."/>
        </authorList>
    </citation>
    <scope>NUCLEOTIDE SEQUENCE [LARGE SCALE GENOMIC DNA]</scope>
    <source>
        <strain evidence="1 2">KCTC 9916</strain>
    </source>
</reference>
<dbReference type="EMBL" id="QOCI01000001">
    <property type="protein sequence ID" value="RRR20453.1"/>
    <property type="molecule type" value="Genomic_DNA"/>
</dbReference>
<dbReference type="AlphaFoldDB" id="A0A426SQM1"/>